<feature type="compositionally biased region" description="Polar residues" evidence="1">
    <location>
        <begin position="127"/>
        <end position="142"/>
    </location>
</feature>
<organism evidence="2 3">
    <name type="scientific">Cladosporium halotolerans</name>
    <dbReference type="NCBI Taxonomy" id="1052096"/>
    <lineage>
        <taxon>Eukaryota</taxon>
        <taxon>Fungi</taxon>
        <taxon>Dikarya</taxon>
        <taxon>Ascomycota</taxon>
        <taxon>Pezizomycotina</taxon>
        <taxon>Dothideomycetes</taxon>
        <taxon>Dothideomycetidae</taxon>
        <taxon>Cladosporiales</taxon>
        <taxon>Cladosporiaceae</taxon>
        <taxon>Cladosporium</taxon>
    </lineage>
</organism>
<accession>A0AB34KS23</accession>
<feature type="region of interest" description="Disordered" evidence="1">
    <location>
        <begin position="1"/>
        <end position="39"/>
    </location>
</feature>
<dbReference type="Proteomes" id="UP000803884">
    <property type="component" value="Unassembled WGS sequence"/>
</dbReference>
<dbReference type="GeneID" id="96005199"/>
<feature type="region of interest" description="Disordered" evidence="1">
    <location>
        <begin position="112"/>
        <end position="148"/>
    </location>
</feature>
<reference evidence="2 3" key="1">
    <citation type="journal article" date="2020" name="Microbiol. Resour. Announc.">
        <title>Draft Genome Sequence of a Cladosporium Species Isolated from the Mesophotic Ascidian Didemnum maculosum.</title>
        <authorList>
            <person name="Gioti A."/>
            <person name="Siaperas R."/>
            <person name="Nikolaivits E."/>
            <person name="Le Goff G."/>
            <person name="Ouazzani J."/>
            <person name="Kotoulas G."/>
            <person name="Topakas E."/>
        </authorList>
    </citation>
    <scope>NUCLEOTIDE SEQUENCE [LARGE SCALE GENOMIC DNA]</scope>
    <source>
        <strain evidence="2 3">TM138-S3</strain>
    </source>
</reference>
<dbReference type="AlphaFoldDB" id="A0AB34KS23"/>
<evidence type="ECO:0000256" key="1">
    <source>
        <dbReference type="SAM" id="MobiDB-lite"/>
    </source>
</evidence>
<protein>
    <submittedName>
        <fullName evidence="2">Uncharacterized protein</fullName>
    </submittedName>
</protein>
<feature type="compositionally biased region" description="Basic and acidic residues" evidence="1">
    <location>
        <begin position="15"/>
        <end position="24"/>
    </location>
</feature>
<dbReference type="RefSeq" id="XP_069230653.1">
    <property type="nucleotide sequence ID" value="XM_069372361.1"/>
</dbReference>
<comment type="caution">
    <text evidence="2">The sequence shown here is derived from an EMBL/GenBank/DDBJ whole genome shotgun (WGS) entry which is preliminary data.</text>
</comment>
<sequence length="240" mass="26204">MSPEKASSAPAVPFSEREEHHGDLTENQECEEDRRPLRQLSQECLPGTQALMDNWSPWSTAKKSKKRASLVHSPLLSKGMSASTDLEKKGLRSSIKDLHTAELRSSSLRFSTFASETPARQRIMPSNEPQSAKSTHAPNASLQPLDIDEPTLEPKSFAIHVDGSEGDTNLNLTNFSFSATVAQPEGDVGASMIDWSSHDKMPSFENAQRASIEPQPETILADLASEYLSTADIDGVLGTR</sequence>
<name>A0AB34KS23_9PEZI</name>
<evidence type="ECO:0000313" key="3">
    <source>
        <dbReference type="Proteomes" id="UP000803884"/>
    </source>
</evidence>
<evidence type="ECO:0000313" key="2">
    <source>
        <dbReference type="EMBL" id="KAL1587548.1"/>
    </source>
</evidence>
<feature type="region of interest" description="Disordered" evidence="1">
    <location>
        <begin position="51"/>
        <end position="87"/>
    </location>
</feature>
<gene>
    <name evidence="2" type="ORF">WHR41_03755</name>
</gene>
<proteinExistence type="predicted"/>
<dbReference type="EMBL" id="JAAQHG020000010">
    <property type="protein sequence ID" value="KAL1587548.1"/>
    <property type="molecule type" value="Genomic_DNA"/>
</dbReference>
<keyword evidence="3" id="KW-1185">Reference proteome</keyword>